<keyword evidence="3" id="KW-0472">Membrane</keyword>
<evidence type="ECO:0000256" key="2">
    <source>
        <dbReference type="SAM" id="MobiDB-lite"/>
    </source>
</evidence>
<keyword evidence="5" id="KW-1185">Reference proteome</keyword>
<keyword evidence="3" id="KW-0812">Transmembrane</keyword>
<evidence type="ECO:0000256" key="1">
    <source>
        <dbReference type="SAM" id="Coils"/>
    </source>
</evidence>
<dbReference type="RefSeq" id="WP_273691128.1">
    <property type="nucleotide sequence ID" value="NZ_CP117411.1"/>
</dbReference>
<dbReference type="EMBL" id="CP117411">
    <property type="protein sequence ID" value="WCT75342.1"/>
    <property type="molecule type" value="Genomic_DNA"/>
</dbReference>
<feature type="transmembrane region" description="Helical" evidence="3">
    <location>
        <begin position="118"/>
        <end position="139"/>
    </location>
</feature>
<evidence type="ECO:0000313" key="4">
    <source>
        <dbReference type="EMBL" id="WCT75342.1"/>
    </source>
</evidence>
<feature type="transmembrane region" description="Helical" evidence="3">
    <location>
        <begin position="86"/>
        <end position="106"/>
    </location>
</feature>
<evidence type="ECO:0000313" key="5">
    <source>
        <dbReference type="Proteomes" id="UP001220395"/>
    </source>
</evidence>
<organism evidence="4 5">
    <name type="scientific">Sphingomonas naphthae</name>
    <dbReference type="NCBI Taxonomy" id="1813468"/>
    <lineage>
        <taxon>Bacteria</taxon>
        <taxon>Pseudomonadati</taxon>
        <taxon>Pseudomonadota</taxon>
        <taxon>Alphaproteobacteria</taxon>
        <taxon>Sphingomonadales</taxon>
        <taxon>Sphingomonadaceae</taxon>
        <taxon>Sphingomonas</taxon>
    </lineage>
</organism>
<evidence type="ECO:0000256" key="3">
    <source>
        <dbReference type="SAM" id="Phobius"/>
    </source>
</evidence>
<protein>
    <recommendedName>
        <fullName evidence="6">ATPase</fullName>
    </recommendedName>
</protein>
<sequence length="867" mass="91486">MSMGARNMGSRIRPERAIEPEADGQGDDSVLSPAIEAAQIAGDDRNAHRDIADAAAYEPIEPLAAPEEAAFTAPEATSRSVWRETVPTIVLGALGIAWVAAVAVALSGETGPIGLLRITTWIGVGAAPLALLGILWLVIATGGRGESRRYGRVSRAMRVDSENLVGVLGIVTRRLEESRALIAAQSAQLEQLGAGAAGRFAAASETMRRDSSEFQRLVTMLEGTGAGARDDIKALMSDLPAADDHARRIAQTLRTAGITAQDQVEALEKQLSAIAEAAHMADMQVNSSADRLTAQLGHLASNGTQTVRRIEEVALGLDRTIAHSLETAGSAIDVTRHGIAEQAAALTALAEQARAALERAGTDQTAALSRRLDEITGRLDAFVHRLAGQDAASLSLVSNLEAAIDRIEERFSTLGTSGAEQTADLAESLVALAAHSDHVARALGGGTVAAGTLLDRVSTVRRVLDSNARDLEDTIPASLSRLRLHAERSLASVSAAAPQAETLASLAETTAGRLAEVASSVEAQGRAIDALGSGVDERLGAVREQAHALNRLIAETSQSAESLAAGTTSRLMDAMIRVRETASHAAEQARVALTNIVPDVADQFGSAVESTVDRVLAEKTRAHIEGVAYAADAAIAAADRAGQQLRTQIDAIERAGGAMEDRLSNAGQSSAEQLAARVAAIAQATEAMERRLSEASESMETRLTEASEATAEQLTSRIAAVTQAAEAMEARVSDARESADKQDDQAFSRQVALLVESLNSAAIDVAKILSNDITDTAWAAYLRGDRGVFTRRAVRLLDSGETREILRVYTAEPEFREQVNRYIHDFEAMLRRVLSSRDGGPLGVTMLSSDMGKLYVALAQAIERLRV</sequence>
<reference evidence="4 5" key="1">
    <citation type="submission" date="2023-02" db="EMBL/GenBank/DDBJ databases">
        <title>Genome sequence of Sphingomonas naphthae.</title>
        <authorList>
            <person name="Kim S."/>
            <person name="Heo J."/>
            <person name="Kwon S.-W."/>
        </authorList>
    </citation>
    <scope>NUCLEOTIDE SEQUENCE [LARGE SCALE GENOMIC DNA]</scope>
    <source>
        <strain evidence="4 5">KACC 18716</strain>
    </source>
</reference>
<keyword evidence="1" id="KW-0175">Coiled coil</keyword>
<feature type="coiled-coil region" evidence="1">
    <location>
        <begin position="711"/>
        <end position="745"/>
    </location>
</feature>
<evidence type="ECO:0008006" key="6">
    <source>
        <dbReference type="Google" id="ProtNLM"/>
    </source>
</evidence>
<name>A0ABY7TRQ9_9SPHN</name>
<gene>
    <name evidence="4" type="ORF">PQ455_09030</name>
</gene>
<proteinExistence type="predicted"/>
<dbReference type="Proteomes" id="UP001220395">
    <property type="component" value="Chromosome"/>
</dbReference>
<accession>A0ABY7TRQ9</accession>
<keyword evidence="3" id="KW-1133">Transmembrane helix</keyword>
<feature type="region of interest" description="Disordered" evidence="2">
    <location>
        <begin position="1"/>
        <end position="30"/>
    </location>
</feature>